<gene>
    <name evidence="3" type="ORF">AFERRI_10607</name>
    <name evidence="2" type="ORF">AFERRI_400325</name>
</gene>
<organism evidence="2">
    <name type="scientific">Acidithiobacillus ferrivorans</name>
    <dbReference type="NCBI Taxonomy" id="160808"/>
    <lineage>
        <taxon>Bacteria</taxon>
        <taxon>Pseudomonadati</taxon>
        <taxon>Pseudomonadota</taxon>
        <taxon>Acidithiobacillia</taxon>
        <taxon>Acidithiobacillales</taxon>
        <taxon>Acidithiobacillaceae</taxon>
        <taxon>Acidithiobacillus</taxon>
    </lineage>
</organism>
<evidence type="ECO:0000259" key="1">
    <source>
        <dbReference type="Pfam" id="PF24732"/>
    </source>
</evidence>
<feature type="domain" description="ParE-like toxin" evidence="1">
    <location>
        <begin position="2"/>
        <end position="41"/>
    </location>
</feature>
<sequence>MYFDRTIISVPIGYHYRLLLREMDDSRKIPIQIMSHETYNHYHG</sequence>
<protein>
    <recommendedName>
        <fullName evidence="1">ParE-like toxin domain-containing protein</fullName>
    </recommendedName>
</protein>
<proteinExistence type="predicted"/>
<reference evidence="3 4" key="3">
    <citation type="submission" date="2017-03" db="EMBL/GenBank/DDBJ databases">
        <authorList>
            <person name="Regsiter A."/>
            <person name="William W."/>
        </authorList>
    </citation>
    <scope>NUCLEOTIDE SEQUENCE [LARGE SCALE GENOMIC DNA]</scope>
    <source>
        <strain evidence="3">PRJEB5721</strain>
    </source>
</reference>
<name>A0A060UVH9_9PROT</name>
<dbReference type="Pfam" id="PF24732">
    <property type="entry name" value="ParE_like"/>
    <property type="match status" value="1"/>
</dbReference>
<dbReference type="EMBL" id="CCCS020000035">
    <property type="protein sequence ID" value="CDQ10544.1"/>
    <property type="molecule type" value="Genomic_DNA"/>
</dbReference>
<dbReference type="Proteomes" id="UP000193925">
    <property type="component" value="Chromosome AFERRI"/>
</dbReference>
<evidence type="ECO:0000313" key="3">
    <source>
        <dbReference type="EMBL" id="SMH64574.1"/>
    </source>
</evidence>
<keyword evidence="4" id="KW-1185">Reference proteome</keyword>
<reference evidence="2" key="2">
    <citation type="submission" date="2014-07" db="EMBL/GenBank/DDBJ databases">
        <title>Initial genome analysis of the psychrotolerant acidophile Acidithiobacillus ferrivorans CF27: insights into iron and sulfur oxidation pathways and into biofilm formation.</title>
        <authorList>
            <person name="Talla E."/>
            <person name="Hedrich S."/>
            <person name="Mangenot S."/>
            <person name="Ji B."/>
            <person name="Johnson D.B."/>
            <person name="Barbe V."/>
            <person name="Bonnefoy V."/>
        </authorList>
    </citation>
    <scope>NUCLEOTIDE SEQUENCE [LARGE SCALE GENOMIC DNA]</scope>
    <source>
        <strain evidence="2">CF27</strain>
    </source>
</reference>
<reference evidence="2" key="1">
    <citation type="submission" date="2014-03" db="EMBL/GenBank/DDBJ databases">
        <authorList>
            <person name="Genoscope - CEA"/>
        </authorList>
    </citation>
    <scope>NUCLEOTIDE SEQUENCE [LARGE SCALE GENOMIC DNA]</scope>
    <source>
        <strain evidence="2">CF27</strain>
    </source>
</reference>
<dbReference type="AlphaFoldDB" id="A0A060UVH9"/>
<accession>A0A060UVH9</accession>
<evidence type="ECO:0000313" key="2">
    <source>
        <dbReference type="EMBL" id="CDQ10544.1"/>
    </source>
</evidence>
<dbReference type="EMBL" id="LT841305">
    <property type="protein sequence ID" value="SMH64574.1"/>
    <property type="molecule type" value="Genomic_DNA"/>
</dbReference>
<evidence type="ECO:0000313" key="4">
    <source>
        <dbReference type="Proteomes" id="UP000193925"/>
    </source>
</evidence>
<dbReference type="InterPro" id="IPR056925">
    <property type="entry name" value="ParE-like"/>
</dbReference>